<dbReference type="PANTHER" id="PTHR45622">
    <property type="entry name" value="UBIQUITIN-PROTEIN LIGASE E3A-RELATED"/>
    <property type="match status" value="1"/>
</dbReference>
<dbReference type="Gene3D" id="3.90.1750.10">
    <property type="entry name" value="Hect, E3 ligase catalytic domains"/>
    <property type="match status" value="1"/>
</dbReference>
<feature type="repeat" description="RCC1" evidence="5">
    <location>
        <begin position="105"/>
        <end position="158"/>
    </location>
</feature>
<gene>
    <name evidence="9" type="ORF">QBZ16_005368</name>
</gene>
<dbReference type="Gene3D" id="3.30.2160.10">
    <property type="entry name" value="Hect, E3 ligase catalytic domain"/>
    <property type="match status" value="1"/>
</dbReference>
<dbReference type="GO" id="GO:0005737">
    <property type="term" value="C:cytoplasm"/>
    <property type="evidence" value="ECO:0007669"/>
    <property type="project" value="TreeGrafter"/>
</dbReference>
<dbReference type="InterPro" id="IPR035983">
    <property type="entry name" value="Hect_E3_ubiquitin_ligase"/>
</dbReference>
<name>A0AAD9MKM0_PROWI</name>
<dbReference type="InterPro" id="IPR000408">
    <property type="entry name" value="Reg_chr_condens"/>
</dbReference>
<dbReference type="Proteomes" id="UP001255856">
    <property type="component" value="Unassembled WGS sequence"/>
</dbReference>
<dbReference type="Pfam" id="PF22562">
    <property type="entry name" value="UBA_7"/>
    <property type="match status" value="1"/>
</dbReference>
<evidence type="ECO:0000256" key="5">
    <source>
        <dbReference type="PROSITE-ProRule" id="PRU00235"/>
    </source>
</evidence>
<dbReference type="Pfam" id="PF00632">
    <property type="entry name" value="HECT"/>
    <property type="match status" value="1"/>
</dbReference>
<feature type="region of interest" description="Disordered" evidence="6">
    <location>
        <begin position="952"/>
        <end position="1002"/>
    </location>
</feature>
<dbReference type="CDD" id="cd00078">
    <property type="entry name" value="HECTc"/>
    <property type="match status" value="1"/>
</dbReference>
<accession>A0AAD9MKM0</accession>
<feature type="repeat" description="RCC1" evidence="5">
    <location>
        <begin position="386"/>
        <end position="439"/>
    </location>
</feature>
<evidence type="ECO:0008006" key="11">
    <source>
        <dbReference type="Google" id="ProtNLM"/>
    </source>
</evidence>
<evidence type="ECO:0000259" key="8">
    <source>
        <dbReference type="PROSITE" id="PS50237"/>
    </source>
</evidence>
<feature type="region of interest" description="Disordered" evidence="6">
    <location>
        <begin position="324"/>
        <end position="343"/>
    </location>
</feature>
<dbReference type="SMART" id="SM00165">
    <property type="entry name" value="UBA"/>
    <property type="match status" value="1"/>
</dbReference>
<dbReference type="FunFam" id="3.30.2410.10:FF:000003">
    <property type="entry name" value="probable E3 ubiquitin-protein ligase HERC4 isoform X1"/>
    <property type="match status" value="1"/>
</dbReference>
<dbReference type="SUPFAM" id="SSF50985">
    <property type="entry name" value="RCC1/BLIP-II"/>
    <property type="match status" value="2"/>
</dbReference>
<sequence length="1483" mass="156796">MDSSGDARVGGKGPAHPKDVKLKVRTHPRIAALKGDVDCQISPHSPLVSTELDENGWVCGNNWHGQLGVGPGVREVHEPQPLKLARRWACLSIGVAHSAAVTGQGEVYTWGLNSSAQLGIPSGPGPSVDTPRVMELLGGWNVRGIACGAAHTVAFTMQDVITWGANDRGQCGHGERAETDWVKPRSIKMLHDLMITQVACGAAHTLCVTGTSQVFAWGANSHGQLGLGDTQDRRTPAPLDRLWALPLGLPAGAQVAALADAARSDSERHRVHRRVNQRFLSAMLEMGIPRDRAELALHETGNVGVEVAAEWLFSVPDDVLDAHLLHGGDEDGQGSARGAGPPTPPSADALLLYELERDSAVPKRVALTGVRGVACGGAHTVAYTADECFAWGAADAGQLGIGAGAGASVRAPTAVPALAGIALAGVAAGAAHTLFVPADGGAVLGCGDASSGALPLAEDDGVGAADGCPSAAPAFTHIASRLGGSAVPAEPVARHEPERWHDACDVDAGEPGSFRSAASDAAQSADQDELMCDASRDLHERVFLQRRSPFAGEGAREPASPLPAAPGDAVLLTPRLQVRAPRPLRLRFLQGAHAASAGGAVVSAAVAGPRASAFLTRARRADAARALAPVGAPVRGRRGRARAPAHELELRVKPIAIAVERIFGSPAAICAAFGLREQVGLDVALLESVAADLSDLERGFAEAGQQAAGAGRVGGLGAGAPSPGSGRAPLAPGAVAQNAVTVSGWLFGGLHRAFEGLLSELERNVRLLGTPERAQVLLAAAQLPLLADARCAGALVPRLCAAVLSAPPAARHLLVRWWSGYPPELLERRVVAPLQRYLTDELYTTKKLTVSVMNVIKVLARVEEASSAGRVLPPEAFYNELISEKLDVLDHYVAWRQTHDTPAHAPGADGPFSFCSYPFLLNPRAKSKLLHTEARIQMDQTVAACRAEAAAAEGGARDGGAEELVVPRKAPRSRRARAEQPAPDPGLSGRRAQPFGAGAGSARARGGLALVGTRAGRHAAHEGPGSARRRERGPGGLRWLFNSLRASGEPSGSTPRQARRDSHNTSAPTSPTAADLAALHAPAAMDIDGEGVASDDERRSIARQASDGGAAVWRQGSLNLPAPEESGFPADAPRHDALDEVARQKPKDLFKPLRVHFIGEDGIDAGGVKKEFFQLLVAEVLSPDYGMLSYQAESRTYWFCPVTLEEDSSFLLLGLILGLAIYNGVLLDFPLPLALYRKMLGHEVRLRDLEDMQPSLGRGLQALLAYEPPLDERGEPLPGSAVEEVFCQSFAVEVPCWGERRLVELKPGGADVPVTEDSRREFVDLYVDFWLNSSVHAQFEAFARGFLMLCGGPALQLFSATELERLVCGNPCLDFEGLQRSARYEAGYAADHRVIQWLWDVVTELSDEEKRLFLKFFTGSDRAPIGGLANLRCVIQRDGPDSNKLPTSHTCFNTLLLPSYKSRDKLADRLRLAILNSEGFGLE</sequence>
<dbReference type="Gene3D" id="2.130.10.30">
    <property type="entry name" value="Regulator of chromosome condensation 1/beta-lactamase-inhibitor protein II"/>
    <property type="match status" value="2"/>
</dbReference>
<dbReference type="PROSITE" id="PS50030">
    <property type="entry name" value="UBA"/>
    <property type="match status" value="1"/>
</dbReference>
<dbReference type="InterPro" id="IPR015940">
    <property type="entry name" value="UBA"/>
</dbReference>
<dbReference type="SUPFAM" id="SSF56204">
    <property type="entry name" value="Hect, E3 ligase catalytic domain"/>
    <property type="match status" value="1"/>
</dbReference>
<dbReference type="PROSITE" id="PS50237">
    <property type="entry name" value="HECT"/>
    <property type="match status" value="1"/>
</dbReference>
<dbReference type="SUPFAM" id="SSF46934">
    <property type="entry name" value="UBA-like"/>
    <property type="match status" value="1"/>
</dbReference>
<feature type="active site" description="Glycyl thioester intermediate" evidence="4">
    <location>
        <position position="1451"/>
    </location>
</feature>
<dbReference type="GO" id="GO:0004842">
    <property type="term" value="F:ubiquitin-protein transferase activity"/>
    <property type="evidence" value="ECO:0007669"/>
    <property type="project" value="InterPro"/>
</dbReference>
<keyword evidence="1" id="KW-0808">Transferase</keyword>
<evidence type="ECO:0000256" key="1">
    <source>
        <dbReference type="ARBA" id="ARBA00022679"/>
    </source>
</evidence>
<dbReference type="InterPro" id="IPR009091">
    <property type="entry name" value="RCC1/BLIP-II"/>
</dbReference>
<evidence type="ECO:0000256" key="2">
    <source>
        <dbReference type="ARBA" id="ARBA00022737"/>
    </source>
</evidence>
<evidence type="ECO:0000256" key="4">
    <source>
        <dbReference type="PROSITE-ProRule" id="PRU00104"/>
    </source>
</evidence>
<feature type="domain" description="HECT" evidence="8">
    <location>
        <begin position="1145"/>
        <end position="1483"/>
    </location>
</feature>
<evidence type="ECO:0000256" key="3">
    <source>
        <dbReference type="ARBA" id="ARBA00022786"/>
    </source>
</evidence>
<dbReference type="Pfam" id="PF00415">
    <property type="entry name" value="RCC1"/>
    <property type="match status" value="4"/>
</dbReference>
<evidence type="ECO:0000313" key="9">
    <source>
        <dbReference type="EMBL" id="KAK2076608.1"/>
    </source>
</evidence>
<dbReference type="PROSITE" id="PS50012">
    <property type="entry name" value="RCC1_3"/>
    <property type="match status" value="4"/>
</dbReference>
<comment type="caution">
    <text evidence="9">The sequence shown here is derived from an EMBL/GenBank/DDBJ whole genome shotgun (WGS) entry which is preliminary data.</text>
</comment>
<dbReference type="Gene3D" id="1.10.8.10">
    <property type="entry name" value="DNA helicase RuvA subunit, C-terminal domain"/>
    <property type="match status" value="1"/>
</dbReference>
<evidence type="ECO:0000259" key="7">
    <source>
        <dbReference type="PROSITE" id="PS50030"/>
    </source>
</evidence>
<dbReference type="PANTHER" id="PTHR45622:SF60">
    <property type="entry name" value="UBIQUITIN-PROTEIN LIGASE E3A"/>
    <property type="match status" value="1"/>
</dbReference>
<feature type="repeat" description="RCC1" evidence="5">
    <location>
        <begin position="212"/>
        <end position="262"/>
    </location>
</feature>
<evidence type="ECO:0000256" key="6">
    <source>
        <dbReference type="SAM" id="MobiDB-lite"/>
    </source>
</evidence>
<dbReference type="Gene3D" id="3.30.2410.10">
    <property type="entry name" value="Hect, E3 ligase catalytic domain"/>
    <property type="match status" value="1"/>
</dbReference>
<dbReference type="InterPro" id="IPR000569">
    <property type="entry name" value="HECT_dom"/>
</dbReference>
<feature type="region of interest" description="Disordered" evidence="6">
    <location>
        <begin position="1014"/>
        <end position="1072"/>
    </location>
</feature>
<keyword evidence="3 4" id="KW-0833">Ubl conjugation pathway</keyword>
<protein>
    <recommendedName>
        <fullName evidence="11">HECT domain-containing protein</fullName>
    </recommendedName>
</protein>
<evidence type="ECO:0000313" key="10">
    <source>
        <dbReference type="Proteomes" id="UP001255856"/>
    </source>
</evidence>
<reference evidence="9" key="1">
    <citation type="submission" date="2021-01" db="EMBL/GenBank/DDBJ databases">
        <authorList>
            <person name="Eckstrom K.M.E."/>
        </authorList>
    </citation>
    <scope>NUCLEOTIDE SEQUENCE</scope>
    <source>
        <strain evidence="9">UVCC 0001</strain>
    </source>
</reference>
<dbReference type="EMBL" id="JASFZW010000009">
    <property type="protein sequence ID" value="KAK2076608.1"/>
    <property type="molecule type" value="Genomic_DNA"/>
</dbReference>
<dbReference type="InterPro" id="IPR009060">
    <property type="entry name" value="UBA-like_sf"/>
</dbReference>
<dbReference type="SMART" id="SM00119">
    <property type="entry name" value="HECTc"/>
    <property type="match status" value="1"/>
</dbReference>
<keyword evidence="2" id="KW-0677">Repeat</keyword>
<proteinExistence type="predicted"/>
<feature type="repeat" description="RCC1" evidence="5">
    <location>
        <begin position="158"/>
        <end position="211"/>
    </location>
</feature>
<dbReference type="InterPro" id="IPR051709">
    <property type="entry name" value="Ub-ligase/GTPase-reg"/>
</dbReference>
<feature type="domain" description="UBA" evidence="7">
    <location>
        <begin position="274"/>
        <end position="315"/>
    </location>
</feature>
<organism evidence="9 10">
    <name type="scientific">Prototheca wickerhamii</name>
    <dbReference type="NCBI Taxonomy" id="3111"/>
    <lineage>
        <taxon>Eukaryota</taxon>
        <taxon>Viridiplantae</taxon>
        <taxon>Chlorophyta</taxon>
        <taxon>core chlorophytes</taxon>
        <taxon>Trebouxiophyceae</taxon>
        <taxon>Chlorellales</taxon>
        <taxon>Chlorellaceae</taxon>
        <taxon>Prototheca</taxon>
    </lineage>
</organism>
<keyword evidence="10" id="KW-1185">Reference proteome</keyword>
<dbReference type="PRINTS" id="PR00633">
    <property type="entry name" value="RCCNDNSATION"/>
</dbReference>